<evidence type="ECO:0000259" key="3">
    <source>
        <dbReference type="Pfam" id="PF19295"/>
    </source>
</evidence>
<sequence>MTTSMDFQQQALNLAAQQQSPAWLADVRAAGATAWQNAKWPDRRTEHWKYTPLQALQADGFAQWAQGGDWQGDVEFLAVDAHRLVFVNGQLNEALSTALPANVVRFDQASSAQQALIAQHLGSAVDLQRHLFAALSNACAADGWLYHLAPDVQADKPLYLVHLSTPEAQPAMAQQRLLVVLERHAKAEVIEHYVSTTEVQNGFVNSLTELVVGDGAQLQHYRLNLEEENLLHVGGVHADLYRSAQLNAFALGQGSRLKRVDYHVRHKGEGAHLGLNGVYLPRNRQRIDYHTTVEHCVPHCTTDENFRGIIADSAKAVFNGRIHIHKDAQKTLAELSNKNLLTSNQAEIDTKPELEIYADDVKCAHGATVSQLNETAMYYLQSRGVSKAEAEVMLSFGFINELLQQVEQEAIQLYLRPRLAALFGSDDELTRHIVHD</sequence>
<dbReference type="RefSeq" id="WP_304994717.1">
    <property type="nucleotide sequence ID" value="NZ_CP101717.1"/>
</dbReference>
<evidence type="ECO:0000259" key="2">
    <source>
        <dbReference type="Pfam" id="PF01458"/>
    </source>
</evidence>
<reference evidence="4" key="1">
    <citation type="submission" date="2022-07" db="EMBL/GenBank/DDBJ databases">
        <title>Complete genome sequence of Salinispirillum sp. LH10-3-1 capable of multiple carbohydrate inversion isolated from a soda lake.</title>
        <authorList>
            <person name="Liu J."/>
            <person name="Zhai Y."/>
            <person name="Zhang H."/>
            <person name="Yang H."/>
            <person name="Qu J."/>
            <person name="Li J."/>
        </authorList>
    </citation>
    <scope>NUCLEOTIDE SEQUENCE</scope>
    <source>
        <strain evidence="4">LH 10-3-1</strain>
    </source>
</reference>
<dbReference type="GO" id="GO:0016226">
    <property type="term" value="P:iron-sulfur cluster assembly"/>
    <property type="evidence" value="ECO:0007669"/>
    <property type="project" value="InterPro"/>
</dbReference>
<accession>A0AB38YDL8</accession>
<dbReference type="AlphaFoldDB" id="A0AB38YDL8"/>
<comment type="similarity">
    <text evidence="1">Belongs to the iron-sulfur cluster assembly SufBD family.</text>
</comment>
<evidence type="ECO:0000313" key="4">
    <source>
        <dbReference type="EMBL" id="WLD57431.1"/>
    </source>
</evidence>
<dbReference type="InterPro" id="IPR045595">
    <property type="entry name" value="SufBD_N"/>
</dbReference>
<gene>
    <name evidence="4" type="primary">sufD</name>
    <name evidence="4" type="ORF">NFC81_12010</name>
</gene>
<dbReference type="InterPro" id="IPR011542">
    <property type="entry name" value="SUF_FeS_clus_asmbl_SufD"/>
</dbReference>
<dbReference type="InterPro" id="IPR055346">
    <property type="entry name" value="Fe-S_cluster_assembly_SufBD"/>
</dbReference>
<proteinExistence type="inferred from homology"/>
<protein>
    <submittedName>
        <fullName evidence="4">Fe-S cluster assembly protein SufD</fullName>
    </submittedName>
</protein>
<dbReference type="Pfam" id="PF19295">
    <property type="entry name" value="SufBD_N"/>
    <property type="match status" value="1"/>
</dbReference>
<dbReference type="EMBL" id="CP101717">
    <property type="protein sequence ID" value="WLD57431.1"/>
    <property type="molecule type" value="Genomic_DNA"/>
</dbReference>
<dbReference type="PANTHER" id="PTHR43575:SF1">
    <property type="entry name" value="PROTEIN ABCI7, CHLOROPLASTIC"/>
    <property type="match status" value="1"/>
</dbReference>
<dbReference type="SUPFAM" id="SSF101960">
    <property type="entry name" value="Stabilizer of iron transporter SufD"/>
    <property type="match status" value="1"/>
</dbReference>
<dbReference type="InterPro" id="IPR037284">
    <property type="entry name" value="SUF_FeS_clus_asmbl_SufBD_sf"/>
</dbReference>
<dbReference type="Pfam" id="PF01458">
    <property type="entry name" value="SUFBD_core"/>
    <property type="match status" value="1"/>
</dbReference>
<dbReference type="InterPro" id="IPR000825">
    <property type="entry name" value="SUF_FeS_clus_asmbl_SufBD_core"/>
</dbReference>
<feature type="domain" description="SUF system FeS cluster assembly SufBD core" evidence="2">
    <location>
        <begin position="169"/>
        <end position="398"/>
    </location>
</feature>
<feature type="domain" description="SUF system FeS cluster assembly SufBD N-terminal" evidence="3">
    <location>
        <begin position="16"/>
        <end position="158"/>
    </location>
</feature>
<dbReference type="NCBIfam" id="TIGR01981">
    <property type="entry name" value="sufD"/>
    <property type="match status" value="1"/>
</dbReference>
<dbReference type="PANTHER" id="PTHR43575">
    <property type="entry name" value="PROTEIN ABCI7, CHLOROPLASTIC"/>
    <property type="match status" value="1"/>
</dbReference>
<evidence type="ECO:0000256" key="1">
    <source>
        <dbReference type="ARBA" id="ARBA00043967"/>
    </source>
</evidence>
<name>A0AB38YDL8_9GAMM</name>
<organism evidence="4">
    <name type="scientific">Salinispirillum sp. LH 10-3-1</name>
    <dbReference type="NCBI Taxonomy" id="2952525"/>
    <lineage>
        <taxon>Bacteria</taxon>
        <taxon>Pseudomonadati</taxon>
        <taxon>Pseudomonadota</taxon>
        <taxon>Gammaproteobacteria</taxon>
        <taxon>Oceanospirillales</taxon>
        <taxon>Saccharospirillaceae</taxon>
        <taxon>Salinispirillum</taxon>
    </lineage>
</organism>